<reference evidence="1 2" key="1">
    <citation type="submission" date="2020-09" db="EMBL/GenBank/DDBJ databases">
        <title>De no assembly of potato wild relative species, Solanum commersonii.</title>
        <authorList>
            <person name="Cho K."/>
        </authorList>
    </citation>
    <scope>NUCLEOTIDE SEQUENCE [LARGE SCALE GENOMIC DNA]</scope>
    <source>
        <strain evidence="1">LZ3.2</strain>
        <tissue evidence="1">Leaf</tissue>
    </source>
</reference>
<gene>
    <name evidence="1" type="ORF">H5410_000353</name>
</gene>
<evidence type="ECO:0000313" key="2">
    <source>
        <dbReference type="Proteomes" id="UP000824120"/>
    </source>
</evidence>
<keyword evidence="2" id="KW-1185">Reference proteome</keyword>
<dbReference type="EMBL" id="JACXVP010000001">
    <property type="protein sequence ID" value="KAG5628636.1"/>
    <property type="molecule type" value="Genomic_DNA"/>
</dbReference>
<accession>A0A9J6AW11</accession>
<comment type="caution">
    <text evidence="1">The sequence shown here is derived from an EMBL/GenBank/DDBJ whole genome shotgun (WGS) entry which is preliminary data.</text>
</comment>
<dbReference type="Proteomes" id="UP000824120">
    <property type="component" value="Chromosome 1"/>
</dbReference>
<sequence length="87" mass="10458">MIEIEYLECKLSGMSYESDVNVKPNMLYREKHQLVKKLRTQKIKVVEMTMLRLMYGHTRRDKIRNEIFGASCGYLSGKIRKVRLKWF</sequence>
<dbReference type="AlphaFoldDB" id="A0A9J6AW11"/>
<organism evidence="1 2">
    <name type="scientific">Solanum commersonii</name>
    <name type="common">Commerson's wild potato</name>
    <name type="synonym">Commerson's nightshade</name>
    <dbReference type="NCBI Taxonomy" id="4109"/>
    <lineage>
        <taxon>Eukaryota</taxon>
        <taxon>Viridiplantae</taxon>
        <taxon>Streptophyta</taxon>
        <taxon>Embryophyta</taxon>
        <taxon>Tracheophyta</taxon>
        <taxon>Spermatophyta</taxon>
        <taxon>Magnoliopsida</taxon>
        <taxon>eudicotyledons</taxon>
        <taxon>Gunneridae</taxon>
        <taxon>Pentapetalae</taxon>
        <taxon>asterids</taxon>
        <taxon>lamiids</taxon>
        <taxon>Solanales</taxon>
        <taxon>Solanaceae</taxon>
        <taxon>Solanoideae</taxon>
        <taxon>Solaneae</taxon>
        <taxon>Solanum</taxon>
    </lineage>
</organism>
<dbReference type="OrthoDB" id="1303839at2759"/>
<evidence type="ECO:0000313" key="1">
    <source>
        <dbReference type="EMBL" id="KAG5628636.1"/>
    </source>
</evidence>
<name>A0A9J6AW11_SOLCO</name>
<protein>
    <submittedName>
        <fullName evidence="1">Uncharacterized protein</fullName>
    </submittedName>
</protein>
<proteinExistence type="predicted"/>